<feature type="transmembrane region" description="Helical" evidence="5">
    <location>
        <begin position="149"/>
        <end position="167"/>
    </location>
</feature>
<reference evidence="7 8" key="1">
    <citation type="submission" date="2019-02" db="EMBL/GenBank/DDBJ databases">
        <title>Arundinibacter roseus gen. nov., sp. nov., a new member of the family Cytophagaceae.</title>
        <authorList>
            <person name="Szuroczki S."/>
            <person name="Khayer B."/>
            <person name="Sproer C."/>
            <person name="Toumi M."/>
            <person name="Szabo A."/>
            <person name="Felfoldi T."/>
            <person name="Schumann P."/>
            <person name="Toth E."/>
        </authorList>
    </citation>
    <scope>NUCLEOTIDE SEQUENCE [LARGE SCALE GENOMIC DNA]</scope>
    <source>
        <strain evidence="7 8">DMA-k-7a</strain>
    </source>
</reference>
<feature type="transmembrane region" description="Helical" evidence="5">
    <location>
        <begin position="179"/>
        <end position="196"/>
    </location>
</feature>
<feature type="transmembrane region" description="Helical" evidence="5">
    <location>
        <begin position="306"/>
        <end position="324"/>
    </location>
</feature>
<dbReference type="AlphaFoldDB" id="A0A4R4JYF0"/>
<feature type="transmembrane region" description="Helical" evidence="5">
    <location>
        <begin position="455"/>
        <end position="476"/>
    </location>
</feature>
<feature type="transmembrane region" description="Helical" evidence="5">
    <location>
        <begin position="68"/>
        <end position="84"/>
    </location>
</feature>
<keyword evidence="3 5" id="KW-1133">Transmembrane helix</keyword>
<feature type="domain" description="O-antigen ligase-related" evidence="6">
    <location>
        <begin position="271"/>
        <end position="408"/>
    </location>
</feature>
<dbReference type="InterPro" id="IPR051533">
    <property type="entry name" value="WaaL-like"/>
</dbReference>
<evidence type="ECO:0000259" key="6">
    <source>
        <dbReference type="Pfam" id="PF04932"/>
    </source>
</evidence>
<protein>
    <submittedName>
        <fullName evidence="7">O-antigen ligase domain-containing protein</fullName>
    </submittedName>
</protein>
<evidence type="ECO:0000256" key="4">
    <source>
        <dbReference type="ARBA" id="ARBA00023136"/>
    </source>
</evidence>
<name>A0A4R4JYF0_9BACT</name>
<dbReference type="GO" id="GO:0016874">
    <property type="term" value="F:ligase activity"/>
    <property type="evidence" value="ECO:0007669"/>
    <property type="project" value="UniProtKB-KW"/>
</dbReference>
<keyword evidence="4 5" id="KW-0472">Membrane</keyword>
<feature type="transmembrane region" description="Helical" evidence="5">
    <location>
        <begin position="264"/>
        <end position="279"/>
    </location>
</feature>
<feature type="transmembrane region" description="Helical" evidence="5">
    <location>
        <begin position="432"/>
        <end position="449"/>
    </location>
</feature>
<organism evidence="7 8">
    <name type="scientific">Arundinibacter roseus</name>
    <dbReference type="NCBI Taxonomy" id="2070510"/>
    <lineage>
        <taxon>Bacteria</taxon>
        <taxon>Pseudomonadati</taxon>
        <taxon>Bacteroidota</taxon>
        <taxon>Cytophagia</taxon>
        <taxon>Cytophagales</taxon>
        <taxon>Spirosomataceae</taxon>
        <taxon>Arundinibacter</taxon>
    </lineage>
</organism>
<feature type="transmembrane region" description="Helical" evidence="5">
    <location>
        <begin position="391"/>
        <end position="412"/>
    </location>
</feature>
<evidence type="ECO:0000256" key="3">
    <source>
        <dbReference type="ARBA" id="ARBA00022989"/>
    </source>
</evidence>
<sequence>MLTHDGKSKFRLWPEATRTYERTGILILIAASILIGISSAVWGIYPGVLVIGLWVIPGVYSIVAYPRFGITVLLLMAYMLFMIIRLGINFPWGTTLDGIQLLLILGFFAHQKTAPDWSVFRGPIATWVGIWVIYNLLQFGNPTAESRMSWLYTVRTTASVTLMYYIFMYHIRTVSFIRFLVKMWLVLAFIGAAYAFKQEYFGFSAAEQAWLNSDPLIADLLFINGHWRKYSIFSDPVSFSYNMVVSSLLCLGVLKAARQSWKKIVLLCLMGFYLFTMLFSGTRGAYVLIPAGFALFAILNLNRTILILSIIGAVFFIGLIFVPTSNTTLYRFQSAFKPSNDDSFNLRSYNQKRIQPFIQSHPFGGGLGATGVWGQRFAPHSFLANFPPDSGYVRVAVELGWVGLFIFCMLMYTILKTGINNYYNIKNPELKAYCLAMTLIVYALNVGNYPQEALVQFPTSIFFYVAVALINCTYLLDQKEQEAVGQGLSKTV</sequence>
<evidence type="ECO:0000256" key="5">
    <source>
        <dbReference type="SAM" id="Phobius"/>
    </source>
</evidence>
<dbReference type="GO" id="GO:0016020">
    <property type="term" value="C:membrane"/>
    <property type="evidence" value="ECO:0007669"/>
    <property type="project" value="UniProtKB-SubCell"/>
</dbReference>
<accession>A0A4R4JYF0</accession>
<feature type="transmembrane region" description="Helical" evidence="5">
    <location>
        <begin position="25"/>
        <end position="56"/>
    </location>
</feature>
<keyword evidence="2 5" id="KW-0812">Transmembrane</keyword>
<feature type="transmembrane region" description="Helical" evidence="5">
    <location>
        <begin position="120"/>
        <end position="137"/>
    </location>
</feature>
<evidence type="ECO:0000313" key="8">
    <source>
        <dbReference type="Proteomes" id="UP000295706"/>
    </source>
</evidence>
<keyword evidence="7" id="KW-0436">Ligase</keyword>
<dbReference type="Pfam" id="PF04932">
    <property type="entry name" value="Wzy_C"/>
    <property type="match status" value="1"/>
</dbReference>
<evidence type="ECO:0000313" key="7">
    <source>
        <dbReference type="EMBL" id="TDB59858.1"/>
    </source>
</evidence>
<dbReference type="PANTHER" id="PTHR37422">
    <property type="entry name" value="TEICHURONIC ACID BIOSYNTHESIS PROTEIN TUAE"/>
    <property type="match status" value="1"/>
</dbReference>
<dbReference type="OrthoDB" id="783093at2"/>
<dbReference type="Proteomes" id="UP000295706">
    <property type="component" value="Unassembled WGS sequence"/>
</dbReference>
<dbReference type="EMBL" id="SMJU01000019">
    <property type="protein sequence ID" value="TDB59858.1"/>
    <property type="molecule type" value="Genomic_DNA"/>
</dbReference>
<gene>
    <name evidence="7" type="ORF">EZE20_21830</name>
</gene>
<keyword evidence="8" id="KW-1185">Reference proteome</keyword>
<comment type="subcellular location">
    <subcellularLocation>
        <location evidence="1">Membrane</location>
        <topology evidence="1">Multi-pass membrane protein</topology>
    </subcellularLocation>
</comment>
<comment type="caution">
    <text evidence="7">The sequence shown here is derived from an EMBL/GenBank/DDBJ whole genome shotgun (WGS) entry which is preliminary data.</text>
</comment>
<dbReference type="PANTHER" id="PTHR37422:SF23">
    <property type="entry name" value="TEICHURONIC ACID BIOSYNTHESIS PROTEIN TUAE"/>
    <property type="match status" value="1"/>
</dbReference>
<feature type="transmembrane region" description="Helical" evidence="5">
    <location>
        <begin position="90"/>
        <end position="108"/>
    </location>
</feature>
<evidence type="ECO:0000256" key="1">
    <source>
        <dbReference type="ARBA" id="ARBA00004141"/>
    </source>
</evidence>
<evidence type="ECO:0000256" key="2">
    <source>
        <dbReference type="ARBA" id="ARBA00022692"/>
    </source>
</evidence>
<proteinExistence type="predicted"/>
<feature type="transmembrane region" description="Helical" evidence="5">
    <location>
        <begin position="239"/>
        <end position="257"/>
    </location>
</feature>
<dbReference type="InterPro" id="IPR007016">
    <property type="entry name" value="O-antigen_ligase-rel_domated"/>
</dbReference>